<evidence type="ECO:0000256" key="3">
    <source>
        <dbReference type="ARBA" id="ARBA00022448"/>
    </source>
</evidence>
<dbReference type="PROSITE" id="PS50983">
    <property type="entry name" value="FE_B12_PBP"/>
    <property type="match status" value="1"/>
</dbReference>
<evidence type="ECO:0000259" key="6">
    <source>
        <dbReference type="PROSITE" id="PS50983"/>
    </source>
</evidence>
<proteinExistence type="inferred from homology"/>
<dbReference type="PANTHER" id="PTHR30532:SF24">
    <property type="entry name" value="FERRIC ENTEROBACTIN-BINDING PERIPLASMIC PROTEIN FEPB"/>
    <property type="match status" value="1"/>
</dbReference>
<dbReference type="PROSITE" id="PS51257">
    <property type="entry name" value="PROKAR_LIPOPROTEIN"/>
    <property type="match status" value="1"/>
</dbReference>
<dbReference type="InterPro" id="IPR002491">
    <property type="entry name" value="ABC_transptr_periplasmic_BD"/>
</dbReference>
<dbReference type="RefSeq" id="WP_208055460.1">
    <property type="nucleotide sequence ID" value="NZ_JAGEMK010000003.1"/>
</dbReference>
<protein>
    <submittedName>
        <fullName evidence="7">ABC transporter substrate-binding protein</fullName>
    </submittedName>
</protein>
<keyword evidence="4 5" id="KW-0732">Signal</keyword>
<keyword evidence="8" id="KW-1185">Reference proteome</keyword>
<feature type="domain" description="Fe/B12 periplasmic-binding" evidence="6">
    <location>
        <begin position="66"/>
        <end position="341"/>
    </location>
</feature>
<dbReference type="AlphaFoldDB" id="A0A939RUX0"/>
<dbReference type="Gene3D" id="3.40.50.1980">
    <property type="entry name" value="Nitrogenase molybdenum iron protein domain"/>
    <property type="match status" value="2"/>
</dbReference>
<keyword evidence="3" id="KW-0813">Transport</keyword>
<dbReference type="GO" id="GO:0030288">
    <property type="term" value="C:outer membrane-bounded periplasmic space"/>
    <property type="evidence" value="ECO:0007669"/>
    <property type="project" value="TreeGrafter"/>
</dbReference>
<evidence type="ECO:0000256" key="4">
    <source>
        <dbReference type="ARBA" id="ARBA00022729"/>
    </source>
</evidence>
<sequence length="345" mass="36606">MTSARRRTTVGVFALASVLALAACSGSADEVEETPSDDGAAETDGAFPVTIDHAFGETVIPEQPERVVAWGWGAADAAIALGVTPVAIPFQAYGGDDEGVLPWIREAVEAEGEEIPVVLPDTGEDIPFEEIVEAAPDVILAHYSGITEEQYATLSDIAPVVAYPGDPWSTPWREVVTIAGTALGLDAEAQEVLDGIDAEIATAREEHPEFEGLSLAAVWDTAGTFYVYADEDPRVEFMLDMGFVNAEAVDTLDTDESPFYFTLSYERLDELESDVLVVYATTEEELASFVDAPHAQVMPQVEQDAVAPLVGAEFIASVSPPTALSLPWGLDEVVEELAVAAANAG</sequence>
<evidence type="ECO:0000313" key="7">
    <source>
        <dbReference type="EMBL" id="MBO1751795.1"/>
    </source>
</evidence>
<comment type="subcellular location">
    <subcellularLocation>
        <location evidence="1">Cell envelope</location>
    </subcellularLocation>
</comment>
<dbReference type="EMBL" id="JAGEMK010000003">
    <property type="protein sequence ID" value="MBO1751795.1"/>
    <property type="molecule type" value="Genomic_DNA"/>
</dbReference>
<comment type="similarity">
    <text evidence="2">Belongs to the bacterial solute-binding protein 8 family.</text>
</comment>
<organism evidence="7 8">
    <name type="scientific">Actinotalea soli</name>
    <dbReference type="NCBI Taxonomy" id="2819234"/>
    <lineage>
        <taxon>Bacteria</taxon>
        <taxon>Bacillati</taxon>
        <taxon>Actinomycetota</taxon>
        <taxon>Actinomycetes</taxon>
        <taxon>Micrococcales</taxon>
        <taxon>Cellulomonadaceae</taxon>
        <taxon>Actinotalea</taxon>
    </lineage>
</organism>
<comment type="caution">
    <text evidence="7">The sequence shown here is derived from an EMBL/GenBank/DDBJ whole genome shotgun (WGS) entry which is preliminary data.</text>
</comment>
<feature type="signal peptide" evidence="5">
    <location>
        <begin position="1"/>
        <end position="22"/>
    </location>
</feature>
<dbReference type="SUPFAM" id="SSF53807">
    <property type="entry name" value="Helical backbone' metal receptor"/>
    <property type="match status" value="1"/>
</dbReference>
<reference evidence="7" key="1">
    <citation type="submission" date="2021-03" db="EMBL/GenBank/DDBJ databases">
        <title>Actinotalea soli sp. nov., isolated from soil.</title>
        <authorList>
            <person name="Ping W."/>
            <person name="Zhang J."/>
        </authorList>
    </citation>
    <scope>NUCLEOTIDE SEQUENCE</scope>
    <source>
        <strain evidence="7">BY-33</strain>
    </source>
</reference>
<dbReference type="GO" id="GO:1901678">
    <property type="term" value="P:iron coordination entity transport"/>
    <property type="evidence" value="ECO:0007669"/>
    <property type="project" value="UniProtKB-ARBA"/>
</dbReference>
<evidence type="ECO:0000256" key="5">
    <source>
        <dbReference type="SAM" id="SignalP"/>
    </source>
</evidence>
<dbReference type="InterPro" id="IPR051313">
    <property type="entry name" value="Bact_iron-sidero_bind"/>
</dbReference>
<name>A0A939RUX0_9CELL</name>
<dbReference type="Pfam" id="PF01497">
    <property type="entry name" value="Peripla_BP_2"/>
    <property type="match status" value="1"/>
</dbReference>
<evidence type="ECO:0000256" key="1">
    <source>
        <dbReference type="ARBA" id="ARBA00004196"/>
    </source>
</evidence>
<accession>A0A939RUX0</accession>
<evidence type="ECO:0000313" key="8">
    <source>
        <dbReference type="Proteomes" id="UP000664209"/>
    </source>
</evidence>
<gene>
    <name evidence="7" type="ORF">J4G33_08275</name>
</gene>
<dbReference type="PANTHER" id="PTHR30532">
    <property type="entry name" value="IRON III DICITRATE-BINDING PERIPLASMIC PROTEIN"/>
    <property type="match status" value="1"/>
</dbReference>
<dbReference type="Proteomes" id="UP000664209">
    <property type="component" value="Unassembled WGS sequence"/>
</dbReference>
<evidence type="ECO:0000256" key="2">
    <source>
        <dbReference type="ARBA" id="ARBA00008814"/>
    </source>
</evidence>
<feature type="chain" id="PRO_5039434029" evidence="5">
    <location>
        <begin position="23"/>
        <end position="345"/>
    </location>
</feature>